<feature type="domain" description="Release factor glutamine methyltransferase N-terminal" evidence="5">
    <location>
        <begin position="8"/>
        <end position="68"/>
    </location>
</feature>
<dbReference type="GO" id="GO:0008276">
    <property type="term" value="F:protein methyltransferase activity"/>
    <property type="evidence" value="ECO:0007669"/>
    <property type="project" value="InterPro"/>
</dbReference>
<dbReference type="Proteomes" id="UP000230154">
    <property type="component" value="Unassembled WGS sequence"/>
</dbReference>
<dbReference type="InterPro" id="IPR019874">
    <property type="entry name" value="RF_methyltr_PrmC"/>
</dbReference>
<reference evidence="7" key="1">
    <citation type="submission" date="2017-09" db="EMBL/GenBank/DDBJ databases">
        <title>Depth-based differentiation of microbial function through sediment-hosted aquifers and enrichment of novel symbionts in the deep terrestrial subsurface.</title>
        <authorList>
            <person name="Probst A.J."/>
            <person name="Ladd B."/>
            <person name="Jarett J.K."/>
            <person name="Geller-Mcgrath D.E."/>
            <person name="Sieber C.M.K."/>
            <person name="Emerson J.B."/>
            <person name="Anantharaman K."/>
            <person name="Thomas B.C."/>
            <person name="Malmstrom R."/>
            <person name="Stieglmeier M."/>
            <person name="Klingl A."/>
            <person name="Woyke T."/>
            <person name="Ryan C.M."/>
            <person name="Banfield J.F."/>
        </authorList>
    </citation>
    <scope>NUCLEOTIDE SEQUENCE [LARGE SCALE GENOMIC DNA]</scope>
</reference>
<sequence length="301" mass="34034">MITVHSILEQHANVPIFEKEMLLAFSTRHSREFIMSHPNEEILKRQARAYARLLKKREAGWSVAHILGKKEFFELNFFVNKHTLIPRPETELLVWLALKRLESTDGRRLTTVIDVGTGSGCISIAIARSMRKSGIYEHIDFFGIDTSRPALRVAKKNAALHDTHITFLHGNLLEPITNKQAATGNENLLITANLPYLTQEQFDEEPSIHREPLSALVAKEGGLFFYKRLLKQLRQIMVDRTPSTVTLFMEIDPSQSRMLSHISTSIFPNAAVATHKDLAGHDRVVEILIDATPTKVLSLAE</sequence>
<evidence type="ECO:0000259" key="4">
    <source>
        <dbReference type="Pfam" id="PF13847"/>
    </source>
</evidence>
<dbReference type="PANTHER" id="PTHR18895">
    <property type="entry name" value="HEMK METHYLTRANSFERASE"/>
    <property type="match status" value="1"/>
</dbReference>
<accession>A0A2H0TRV5</accession>
<dbReference type="EMBL" id="PFCB01000023">
    <property type="protein sequence ID" value="PIR74256.1"/>
    <property type="molecule type" value="Genomic_DNA"/>
</dbReference>
<dbReference type="AlphaFoldDB" id="A0A2H0TRV5"/>
<protein>
    <submittedName>
        <fullName evidence="6">Peptide chain release factor N(5)-glutamine methyltransferase</fullName>
    </submittedName>
</protein>
<evidence type="ECO:0000313" key="6">
    <source>
        <dbReference type="EMBL" id="PIR74256.1"/>
    </source>
</evidence>
<dbReference type="NCBIfam" id="TIGR00536">
    <property type="entry name" value="hemK_fam"/>
    <property type="match status" value="1"/>
</dbReference>
<keyword evidence="2 6" id="KW-0808">Transferase</keyword>
<keyword evidence="1 6" id="KW-0489">Methyltransferase</keyword>
<dbReference type="Pfam" id="PF17827">
    <property type="entry name" value="PrmC_N"/>
    <property type="match status" value="1"/>
</dbReference>
<dbReference type="Pfam" id="PF13847">
    <property type="entry name" value="Methyltransf_31"/>
    <property type="match status" value="1"/>
</dbReference>
<gene>
    <name evidence="6" type="primary">prmC</name>
    <name evidence="6" type="ORF">COU35_03110</name>
</gene>
<dbReference type="SUPFAM" id="SSF53335">
    <property type="entry name" value="S-adenosyl-L-methionine-dependent methyltransferases"/>
    <property type="match status" value="1"/>
</dbReference>
<dbReference type="Gene3D" id="1.10.8.10">
    <property type="entry name" value="DNA helicase RuvA subunit, C-terminal domain"/>
    <property type="match status" value="1"/>
</dbReference>
<dbReference type="CDD" id="cd02440">
    <property type="entry name" value="AdoMet_MTases"/>
    <property type="match status" value="1"/>
</dbReference>
<evidence type="ECO:0000256" key="3">
    <source>
        <dbReference type="ARBA" id="ARBA00022691"/>
    </source>
</evidence>
<evidence type="ECO:0000256" key="1">
    <source>
        <dbReference type="ARBA" id="ARBA00022603"/>
    </source>
</evidence>
<dbReference type="InterPro" id="IPR029063">
    <property type="entry name" value="SAM-dependent_MTases_sf"/>
</dbReference>
<proteinExistence type="predicted"/>
<evidence type="ECO:0000259" key="5">
    <source>
        <dbReference type="Pfam" id="PF17827"/>
    </source>
</evidence>
<dbReference type="PANTHER" id="PTHR18895:SF74">
    <property type="entry name" value="MTRF1L RELEASE FACTOR GLUTAMINE METHYLTRANSFERASE"/>
    <property type="match status" value="1"/>
</dbReference>
<dbReference type="NCBIfam" id="TIGR03534">
    <property type="entry name" value="RF_mod_PrmC"/>
    <property type="match status" value="1"/>
</dbReference>
<dbReference type="InterPro" id="IPR025714">
    <property type="entry name" value="Methyltranfer_dom"/>
</dbReference>
<dbReference type="InterPro" id="IPR004556">
    <property type="entry name" value="HemK-like"/>
</dbReference>
<name>A0A2H0TRV5_9BACT</name>
<keyword evidence="3" id="KW-0949">S-adenosyl-L-methionine</keyword>
<dbReference type="Gene3D" id="3.40.50.150">
    <property type="entry name" value="Vaccinia Virus protein VP39"/>
    <property type="match status" value="1"/>
</dbReference>
<dbReference type="GO" id="GO:0032259">
    <property type="term" value="P:methylation"/>
    <property type="evidence" value="ECO:0007669"/>
    <property type="project" value="UniProtKB-KW"/>
</dbReference>
<evidence type="ECO:0000256" key="2">
    <source>
        <dbReference type="ARBA" id="ARBA00022679"/>
    </source>
</evidence>
<comment type="caution">
    <text evidence="6">The sequence shown here is derived from an EMBL/GenBank/DDBJ whole genome shotgun (WGS) entry which is preliminary data.</text>
</comment>
<organism evidence="6 7">
    <name type="scientific">Candidatus Magasanikbacteria bacterium CG10_big_fil_rev_8_21_14_0_10_47_10</name>
    <dbReference type="NCBI Taxonomy" id="1974652"/>
    <lineage>
        <taxon>Bacteria</taxon>
        <taxon>Candidatus Magasanikiibacteriota</taxon>
    </lineage>
</organism>
<evidence type="ECO:0000313" key="7">
    <source>
        <dbReference type="Proteomes" id="UP000230154"/>
    </source>
</evidence>
<feature type="domain" description="Methyltransferase" evidence="4">
    <location>
        <begin position="110"/>
        <end position="179"/>
    </location>
</feature>
<dbReference type="InterPro" id="IPR040758">
    <property type="entry name" value="PrmC_N"/>
</dbReference>
<dbReference type="InterPro" id="IPR050320">
    <property type="entry name" value="N5-glutamine_MTase"/>
</dbReference>